<dbReference type="PANTHER" id="PTHR11157">
    <property type="entry name" value="FATTY ACID ACYL TRANSFERASE-RELATED"/>
    <property type="match status" value="1"/>
</dbReference>
<evidence type="ECO:0000256" key="4">
    <source>
        <dbReference type="ARBA" id="ARBA00022679"/>
    </source>
</evidence>
<dbReference type="GO" id="GO:0005789">
    <property type="term" value="C:endoplasmic reticulum membrane"/>
    <property type="evidence" value="ECO:0007669"/>
    <property type="project" value="TreeGrafter"/>
</dbReference>
<sequence length="270" mass="31757">MLSMDKLQEFNVNASELVSILSEEEFNYHRASRWMDDHVKFAVQAIIIYLIAIFSIQRWMRNREPYQLKMPLAIWNFVIANLSGLSALAMCYEYFMTMYDKGINETICNASEEFYTGRIGYAVFVLVLARLPEFVDTFFIVLRKQKLLFIHWYHHAATLLVGWATYSLAFPASVHLIFVNSLIHLVMYSYYFLTALSFRPPPQVAKSITMIQIAQFFMALYGLAYVAFTHFVLEMPCYVDSDLFKLQWLMVISYTYLFVDFFLTKYVRAK</sequence>
<dbReference type="GO" id="GO:0042761">
    <property type="term" value="P:very long-chain fatty acid biosynthetic process"/>
    <property type="evidence" value="ECO:0007669"/>
    <property type="project" value="TreeGrafter"/>
</dbReference>
<keyword evidence="3 11" id="KW-0444">Lipid biosynthesis</keyword>
<dbReference type="InterPro" id="IPR030457">
    <property type="entry name" value="ELO_CS"/>
</dbReference>
<evidence type="ECO:0000256" key="3">
    <source>
        <dbReference type="ARBA" id="ARBA00022516"/>
    </source>
</evidence>
<evidence type="ECO:0000313" key="12">
    <source>
        <dbReference type="EMBL" id="GMS92665.1"/>
    </source>
</evidence>
<comment type="caution">
    <text evidence="12">The sequence shown here is derived from an EMBL/GenBank/DDBJ whole genome shotgun (WGS) entry which is preliminary data.</text>
</comment>
<evidence type="ECO:0000256" key="1">
    <source>
        <dbReference type="ARBA" id="ARBA00004141"/>
    </source>
</evidence>
<reference evidence="12" key="1">
    <citation type="submission" date="2023-10" db="EMBL/GenBank/DDBJ databases">
        <title>Genome assembly of Pristionchus species.</title>
        <authorList>
            <person name="Yoshida K."/>
            <person name="Sommer R.J."/>
        </authorList>
    </citation>
    <scope>NUCLEOTIDE SEQUENCE</scope>
    <source>
        <strain evidence="12">RS0144</strain>
    </source>
</reference>
<protein>
    <recommendedName>
        <fullName evidence="11">Elongation of very long chain fatty acids protein</fullName>
        <ecNumber evidence="11">2.3.1.199</ecNumber>
    </recommendedName>
    <alternativeName>
        <fullName evidence="11">Very-long-chain 3-oxoacyl-CoA synthase</fullName>
    </alternativeName>
</protein>
<keyword evidence="13" id="KW-1185">Reference proteome</keyword>
<evidence type="ECO:0000256" key="9">
    <source>
        <dbReference type="ARBA" id="ARBA00023136"/>
    </source>
</evidence>
<comment type="pathway">
    <text evidence="2">Lipid metabolism; fatty acid biosynthesis.</text>
</comment>
<keyword evidence="9 11" id="KW-0472">Membrane</keyword>
<evidence type="ECO:0000256" key="10">
    <source>
        <dbReference type="ARBA" id="ARBA00023160"/>
    </source>
</evidence>
<dbReference type="AlphaFoldDB" id="A0AAV5TBZ7"/>
<dbReference type="InterPro" id="IPR002076">
    <property type="entry name" value="ELO_fam"/>
</dbReference>
<dbReference type="GO" id="GO:0034626">
    <property type="term" value="P:fatty acid elongation, polyunsaturated fatty acid"/>
    <property type="evidence" value="ECO:0007669"/>
    <property type="project" value="TreeGrafter"/>
</dbReference>
<feature type="transmembrane region" description="Helical" evidence="11">
    <location>
        <begin position="147"/>
        <end position="166"/>
    </location>
</feature>
<name>A0AAV5TBZ7_9BILA</name>
<feature type="transmembrane region" description="Helical" evidence="11">
    <location>
        <begin position="172"/>
        <end position="193"/>
    </location>
</feature>
<keyword evidence="10 11" id="KW-0275">Fatty acid biosynthesis</keyword>
<dbReference type="GO" id="GO:0009922">
    <property type="term" value="F:fatty acid elongase activity"/>
    <property type="evidence" value="ECO:0007669"/>
    <property type="project" value="UniProtKB-EC"/>
</dbReference>
<evidence type="ECO:0000256" key="7">
    <source>
        <dbReference type="ARBA" id="ARBA00022989"/>
    </source>
</evidence>
<comment type="subcellular location">
    <subcellularLocation>
        <location evidence="1">Membrane</location>
        <topology evidence="1">Multi-pass membrane protein</topology>
    </subcellularLocation>
</comment>
<feature type="non-terminal residue" evidence="12">
    <location>
        <position position="270"/>
    </location>
</feature>
<feature type="transmembrane region" description="Helical" evidence="11">
    <location>
        <begin position="213"/>
        <end position="233"/>
    </location>
</feature>
<dbReference type="GO" id="GO:0030148">
    <property type="term" value="P:sphingolipid biosynthetic process"/>
    <property type="evidence" value="ECO:0007669"/>
    <property type="project" value="TreeGrafter"/>
</dbReference>
<dbReference type="EC" id="2.3.1.199" evidence="11"/>
<evidence type="ECO:0000256" key="5">
    <source>
        <dbReference type="ARBA" id="ARBA00022692"/>
    </source>
</evidence>
<evidence type="ECO:0000256" key="11">
    <source>
        <dbReference type="RuleBase" id="RU361115"/>
    </source>
</evidence>
<keyword evidence="5 11" id="KW-0812">Transmembrane</keyword>
<proteinExistence type="inferred from homology"/>
<evidence type="ECO:0000256" key="2">
    <source>
        <dbReference type="ARBA" id="ARBA00005194"/>
    </source>
</evidence>
<organism evidence="12 13">
    <name type="scientific">Pristionchus entomophagus</name>
    <dbReference type="NCBI Taxonomy" id="358040"/>
    <lineage>
        <taxon>Eukaryota</taxon>
        <taxon>Metazoa</taxon>
        <taxon>Ecdysozoa</taxon>
        <taxon>Nematoda</taxon>
        <taxon>Chromadorea</taxon>
        <taxon>Rhabditida</taxon>
        <taxon>Rhabditina</taxon>
        <taxon>Diplogasteromorpha</taxon>
        <taxon>Diplogasteroidea</taxon>
        <taxon>Neodiplogasteridae</taxon>
        <taxon>Pristionchus</taxon>
    </lineage>
</organism>
<feature type="transmembrane region" description="Helical" evidence="11">
    <location>
        <begin position="115"/>
        <end position="135"/>
    </location>
</feature>
<feature type="transmembrane region" description="Helical" evidence="11">
    <location>
        <begin position="245"/>
        <end position="263"/>
    </location>
</feature>
<keyword evidence="6 11" id="KW-0276">Fatty acid metabolism</keyword>
<evidence type="ECO:0000256" key="6">
    <source>
        <dbReference type="ARBA" id="ARBA00022832"/>
    </source>
</evidence>
<evidence type="ECO:0000313" key="13">
    <source>
        <dbReference type="Proteomes" id="UP001432027"/>
    </source>
</evidence>
<evidence type="ECO:0000256" key="8">
    <source>
        <dbReference type="ARBA" id="ARBA00023098"/>
    </source>
</evidence>
<dbReference type="GO" id="GO:0034625">
    <property type="term" value="P:fatty acid elongation, monounsaturated fatty acid"/>
    <property type="evidence" value="ECO:0007669"/>
    <property type="project" value="TreeGrafter"/>
</dbReference>
<dbReference type="Proteomes" id="UP001432027">
    <property type="component" value="Unassembled WGS sequence"/>
</dbReference>
<feature type="transmembrane region" description="Helical" evidence="11">
    <location>
        <begin position="41"/>
        <end position="60"/>
    </location>
</feature>
<comment type="similarity">
    <text evidence="11">Belongs to the ELO family.</text>
</comment>
<feature type="transmembrane region" description="Helical" evidence="11">
    <location>
        <begin position="72"/>
        <end position="95"/>
    </location>
</feature>
<comment type="catalytic activity">
    <reaction evidence="11">
        <text>a very-long-chain acyl-CoA + malonyl-CoA + H(+) = a very-long-chain 3-oxoacyl-CoA + CO2 + CoA</text>
        <dbReference type="Rhea" id="RHEA:32727"/>
        <dbReference type="ChEBI" id="CHEBI:15378"/>
        <dbReference type="ChEBI" id="CHEBI:16526"/>
        <dbReference type="ChEBI" id="CHEBI:57287"/>
        <dbReference type="ChEBI" id="CHEBI:57384"/>
        <dbReference type="ChEBI" id="CHEBI:90725"/>
        <dbReference type="ChEBI" id="CHEBI:90736"/>
        <dbReference type="EC" id="2.3.1.199"/>
    </reaction>
</comment>
<dbReference type="PANTHER" id="PTHR11157:SF26">
    <property type="entry name" value="ELONGATION OF LONG CHAIN FATTY ACIDS PROTEIN 1"/>
    <property type="match status" value="1"/>
</dbReference>
<dbReference type="EMBL" id="BTSX01000004">
    <property type="protein sequence ID" value="GMS92665.1"/>
    <property type="molecule type" value="Genomic_DNA"/>
</dbReference>
<dbReference type="GO" id="GO:0019367">
    <property type="term" value="P:fatty acid elongation, saturated fatty acid"/>
    <property type="evidence" value="ECO:0007669"/>
    <property type="project" value="TreeGrafter"/>
</dbReference>
<keyword evidence="8 11" id="KW-0443">Lipid metabolism</keyword>
<dbReference type="PROSITE" id="PS01188">
    <property type="entry name" value="ELO"/>
    <property type="match status" value="1"/>
</dbReference>
<accession>A0AAV5TBZ7</accession>
<dbReference type="Pfam" id="PF01151">
    <property type="entry name" value="ELO"/>
    <property type="match status" value="1"/>
</dbReference>
<keyword evidence="4 11" id="KW-0808">Transferase</keyword>
<keyword evidence="7 11" id="KW-1133">Transmembrane helix</keyword>
<gene>
    <name evidence="12" type="ORF">PENTCL1PPCAC_14840</name>
</gene>